<evidence type="ECO:0000256" key="3">
    <source>
        <dbReference type="ARBA" id="ARBA00022448"/>
    </source>
</evidence>
<keyword evidence="3" id="KW-0813">Transport</keyword>
<gene>
    <name evidence="10" type="primary">betS</name>
    <name evidence="10" type="ORF">LMG21510_02232</name>
</gene>
<evidence type="ECO:0000256" key="1">
    <source>
        <dbReference type="ARBA" id="ARBA00004651"/>
    </source>
</evidence>
<evidence type="ECO:0000256" key="6">
    <source>
        <dbReference type="ARBA" id="ARBA00022989"/>
    </source>
</evidence>
<dbReference type="PANTHER" id="PTHR30047">
    <property type="entry name" value="HIGH-AFFINITY CHOLINE TRANSPORT PROTEIN-RELATED"/>
    <property type="match status" value="1"/>
</dbReference>
<comment type="caution">
    <text evidence="10">The sequence shown here is derived from an EMBL/GenBank/DDBJ whole genome shotgun (WGS) entry which is preliminary data.</text>
</comment>
<evidence type="ECO:0000256" key="5">
    <source>
        <dbReference type="ARBA" id="ARBA00022692"/>
    </source>
</evidence>
<feature type="transmembrane region" description="Helical" evidence="9">
    <location>
        <begin position="102"/>
        <end position="119"/>
    </location>
</feature>
<evidence type="ECO:0000313" key="10">
    <source>
        <dbReference type="EMBL" id="CAG9173346.1"/>
    </source>
</evidence>
<keyword evidence="7 9" id="KW-0472">Membrane</keyword>
<dbReference type="NCBIfam" id="TIGR00842">
    <property type="entry name" value="bcct"/>
    <property type="match status" value="1"/>
</dbReference>
<dbReference type="InterPro" id="IPR018093">
    <property type="entry name" value="BCCT_CS"/>
</dbReference>
<evidence type="ECO:0000313" key="11">
    <source>
        <dbReference type="Proteomes" id="UP000721236"/>
    </source>
</evidence>
<evidence type="ECO:0000256" key="8">
    <source>
        <dbReference type="SAM" id="MobiDB-lite"/>
    </source>
</evidence>
<feature type="transmembrane region" description="Helical" evidence="9">
    <location>
        <begin position="278"/>
        <end position="300"/>
    </location>
</feature>
<comment type="subcellular location">
    <subcellularLocation>
        <location evidence="1">Cell membrane</location>
        <topology evidence="1">Multi-pass membrane protein</topology>
    </subcellularLocation>
</comment>
<sequence length="726" mass="79281">MSLGLAGLANMRIPIMPDHPRNTANPARTDSRAADSAAAAPPPPDSPATPPSAPSRTTFDMQVVVPALLLVGALLALCTFLPQRADAFFSGAQAWVTSHFDWFYTLAVTLFLVFLVLIASSRYGDIKLGPDDAKPEFSFLSWTAMLFAAGMGIGLMYFGVGEPMQHFLNPPLADPGTPAAAREAMQMTFFHWGFHAWAVYGVMGLVLAYFGFRYNLPLTLRSGLYPILRGRIDGVLGHAVDTFAVVGTIAGIATTLGYGVLQLSAGLGDVAGWDTSSSVFRVGLIAVVISLAGISAATGLDKGVRRLSETNLVLAFVLLAFVVASGPTLFLFEALSNNIGNYLSGLIDLSFRTYAYEPTREPGWFGGWTILYWAWWISWSPFVGMFIARISRGRTIRQFVVGVLLVPTAFNLLWMTVFGNSAIWLDTHVAAGALAQSATNVDALLFRFFDYLPLTGALSWLTIALISIFFVTSADSGAFVIDTIASRGATQSPAWQRLFWAAVLGVTAAVLMVAGGLKALQAMTLVAALPVALIMLALCYGLWRGLLADRAHYSQELAPATSFWSGQHWRKRLAQIVHEPDERDVRRFLRETVLPALRDVSEELRHRGVTSAVHHDEDGDGGVRLTIPVEGLRDFVYGAKPVRRTLPAFLVREAAEPSERRSHVYEPITFFEDGREGYDIQYLRSEEIIADILRHYERYLSLSADRRTLLLNRAPGHVDPVDGTTG</sequence>
<feature type="transmembrane region" description="Helical" evidence="9">
    <location>
        <begin position="457"/>
        <end position="485"/>
    </location>
</feature>
<dbReference type="EMBL" id="CAJZAH010000002">
    <property type="protein sequence ID" value="CAG9173346.1"/>
    <property type="molecule type" value="Genomic_DNA"/>
</dbReference>
<dbReference type="Pfam" id="PF02028">
    <property type="entry name" value="BCCT"/>
    <property type="match status" value="1"/>
</dbReference>
<keyword evidence="11" id="KW-1185">Reference proteome</keyword>
<name>A0ABM8X0E9_9BURK</name>
<feature type="transmembrane region" description="Helical" evidence="9">
    <location>
        <begin position="139"/>
        <end position="160"/>
    </location>
</feature>
<keyword evidence="5 9" id="KW-0812">Transmembrane</keyword>
<dbReference type="PROSITE" id="PS01303">
    <property type="entry name" value="BCCT"/>
    <property type="match status" value="1"/>
</dbReference>
<evidence type="ECO:0000256" key="2">
    <source>
        <dbReference type="ARBA" id="ARBA00005658"/>
    </source>
</evidence>
<comment type="similarity">
    <text evidence="2">Belongs to the BCCT transporter (TC 2.A.15) family.</text>
</comment>
<keyword evidence="6 9" id="KW-1133">Transmembrane helix</keyword>
<keyword evidence="4" id="KW-1003">Cell membrane</keyword>
<dbReference type="InterPro" id="IPR000060">
    <property type="entry name" value="BCCT_transptr"/>
</dbReference>
<feature type="transmembrane region" description="Helical" evidence="9">
    <location>
        <begin position="370"/>
        <end position="387"/>
    </location>
</feature>
<feature type="region of interest" description="Disordered" evidence="8">
    <location>
        <begin position="14"/>
        <end position="55"/>
    </location>
</feature>
<reference evidence="10 11" key="1">
    <citation type="submission" date="2021-08" db="EMBL/GenBank/DDBJ databases">
        <authorList>
            <person name="Peeters C."/>
        </authorList>
    </citation>
    <scope>NUCLEOTIDE SEQUENCE [LARGE SCALE GENOMIC DNA]</scope>
    <source>
        <strain evidence="10 11">LMG 21510</strain>
    </source>
</reference>
<feature type="transmembrane region" description="Helical" evidence="9">
    <location>
        <begin position="523"/>
        <end position="543"/>
    </location>
</feature>
<protein>
    <submittedName>
        <fullName evidence="10">Glycine betaine/proline betaine transporter BetS</fullName>
    </submittedName>
</protein>
<dbReference type="PANTHER" id="PTHR30047:SF7">
    <property type="entry name" value="HIGH-AFFINITY CHOLINE TRANSPORT PROTEIN"/>
    <property type="match status" value="1"/>
</dbReference>
<feature type="transmembrane region" description="Helical" evidence="9">
    <location>
        <begin position="194"/>
        <end position="214"/>
    </location>
</feature>
<feature type="transmembrane region" description="Helical" evidence="9">
    <location>
        <begin position="312"/>
        <end position="332"/>
    </location>
</feature>
<feature type="transmembrane region" description="Helical" evidence="9">
    <location>
        <begin position="63"/>
        <end position="82"/>
    </location>
</feature>
<dbReference type="Proteomes" id="UP000721236">
    <property type="component" value="Unassembled WGS sequence"/>
</dbReference>
<feature type="transmembrane region" description="Helical" evidence="9">
    <location>
        <begin position="235"/>
        <end position="258"/>
    </location>
</feature>
<evidence type="ECO:0000256" key="9">
    <source>
        <dbReference type="SAM" id="Phobius"/>
    </source>
</evidence>
<feature type="compositionally biased region" description="Pro residues" evidence="8">
    <location>
        <begin position="40"/>
        <end position="53"/>
    </location>
</feature>
<organism evidence="10 11">
    <name type="scientific">Cupriavidus respiraculi</name>
    <dbReference type="NCBI Taxonomy" id="195930"/>
    <lineage>
        <taxon>Bacteria</taxon>
        <taxon>Pseudomonadati</taxon>
        <taxon>Pseudomonadota</taxon>
        <taxon>Betaproteobacteria</taxon>
        <taxon>Burkholderiales</taxon>
        <taxon>Burkholderiaceae</taxon>
        <taxon>Cupriavidus</taxon>
    </lineage>
</organism>
<evidence type="ECO:0000256" key="7">
    <source>
        <dbReference type="ARBA" id="ARBA00023136"/>
    </source>
</evidence>
<accession>A0ABM8X0E9</accession>
<feature type="transmembrane region" description="Helical" evidence="9">
    <location>
        <begin position="497"/>
        <end position="517"/>
    </location>
</feature>
<feature type="transmembrane region" description="Helical" evidence="9">
    <location>
        <begin position="399"/>
        <end position="417"/>
    </location>
</feature>
<evidence type="ECO:0000256" key="4">
    <source>
        <dbReference type="ARBA" id="ARBA00022475"/>
    </source>
</evidence>
<proteinExistence type="inferred from homology"/>